<dbReference type="EMBL" id="LCPE01000045">
    <property type="protein sequence ID" value="KKU91219.1"/>
    <property type="molecule type" value="Genomic_DNA"/>
</dbReference>
<organism evidence="8 9">
    <name type="scientific">Candidatus Amesbacteria bacterium GW2011_GWC1_48_10</name>
    <dbReference type="NCBI Taxonomy" id="1618365"/>
    <lineage>
        <taxon>Bacteria</taxon>
        <taxon>Candidatus Amesiibacteriota</taxon>
    </lineage>
</organism>
<name>A0A0G1UAS0_9BACT</name>
<dbReference type="PANTHER" id="PTHR30619:SF1">
    <property type="entry name" value="RECOMBINATION PROTEIN 2"/>
    <property type="match status" value="1"/>
</dbReference>
<evidence type="ECO:0000313" key="9">
    <source>
        <dbReference type="Proteomes" id="UP000034877"/>
    </source>
</evidence>
<comment type="caution">
    <text evidence="8">The sequence shown here is derived from an EMBL/GenBank/DDBJ whole genome shotgun (WGS) entry which is preliminary data.</text>
</comment>
<evidence type="ECO:0000313" key="8">
    <source>
        <dbReference type="EMBL" id="KKU91219.1"/>
    </source>
</evidence>
<evidence type="ECO:0000256" key="1">
    <source>
        <dbReference type="ARBA" id="ARBA00004651"/>
    </source>
</evidence>
<feature type="transmembrane region" description="Helical" evidence="6">
    <location>
        <begin position="159"/>
        <end position="179"/>
    </location>
</feature>
<sequence>MVRWIAIGLLIILAVVRYGMWQSAPLELREGMKVRVRMRIGGEIRQAWGRSFWSQSYGNQEVEVEVPQGVEYGDEIWAEGKLEKSVTEADYTKWRLNYTMIKVNKGVGLTGGLRQWREIMIQKMLMWLPGDEGALAAGILLGGSGALSKSGTEAFRKSGLLHIVAASGYNVSVVAGWAMAVGAKIWGRRRVILFVLLCIITYVIVAGAGPAVVRAGIMGGLVWLGMAWGRKGDPGWLLVIASLIMVIIRPIWFTDIGFQLSVAATAGLIWVLPMIRRLKIIRIKSWAWFEEGLWVTVAAQIATLPLLAHYFGQVSAVAPVVNALVLWAVPWSMQLTAAAVGVGMLFPAAGQAIAWLAWPLLRYMTGVVSWSAGWPGAGGVVGKMGWGWVIGYYLVIIMIILKGNLKFK</sequence>
<proteinExistence type="predicted"/>
<dbReference type="Proteomes" id="UP000034877">
    <property type="component" value="Unassembled WGS sequence"/>
</dbReference>
<protein>
    <submittedName>
        <fullName evidence="8">ComEC/Rec2-related protein, competence protein ComEC</fullName>
    </submittedName>
</protein>
<reference evidence="8 9" key="1">
    <citation type="journal article" date="2015" name="Nature">
        <title>rRNA introns, odd ribosomes, and small enigmatic genomes across a large radiation of phyla.</title>
        <authorList>
            <person name="Brown C.T."/>
            <person name="Hug L.A."/>
            <person name="Thomas B.C."/>
            <person name="Sharon I."/>
            <person name="Castelle C.J."/>
            <person name="Singh A."/>
            <person name="Wilkins M.J."/>
            <person name="Williams K.H."/>
            <person name="Banfield J.F."/>
        </authorList>
    </citation>
    <scope>NUCLEOTIDE SEQUENCE [LARGE SCALE GENOMIC DNA]</scope>
</reference>
<evidence type="ECO:0000256" key="5">
    <source>
        <dbReference type="ARBA" id="ARBA00023136"/>
    </source>
</evidence>
<evidence type="ECO:0000256" key="4">
    <source>
        <dbReference type="ARBA" id="ARBA00022989"/>
    </source>
</evidence>
<dbReference type="InterPro" id="IPR052159">
    <property type="entry name" value="Competence_DNA_uptake"/>
</dbReference>
<dbReference type="Pfam" id="PF03772">
    <property type="entry name" value="Competence"/>
    <property type="match status" value="1"/>
</dbReference>
<evidence type="ECO:0000256" key="6">
    <source>
        <dbReference type="SAM" id="Phobius"/>
    </source>
</evidence>
<dbReference type="PANTHER" id="PTHR30619">
    <property type="entry name" value="DNA INTERNALIZATION/COMPETENCE PROTEIN COMEC/REC2"/>
    <property type="match status" value="1"/>
</dbReference>
<feature type="transmembrane region" description="Helical" evidence="6">
    <location>
        <begin position="324"/>
        <end position="346"/>
    </location>
</feature>
<dbReference type="NCBIfam" id="TIGR00360">
    <property type="entry name" value="ComEC_N-term"/>
    <property type="match status" value="1"/>
</dbReference>
<evidence type="ECO:0000256" key="2">
    <source>
        <dbReference type="ARBA" id="ARBA00022475"/>
    </source>
</evidence>
<keyword evidence="4 6" id="KW-1133">Transmembrane helix</keyword>
<feature type="transmembrane region" description="Helical" evidence="6">
    <location>
        <begin position="385"/>
        <end position="405"/>
    </location>
</feature>
<feature type="transmembrane region" description="Helical" evidence="6">
    <location>
        <begin position="234"/>
        <end position="252"/>
    </location>
</feature>
<dbReference type="InterPro" id="IPR004477">
    <property type="entry name" value="ComEC_N"/>
</dbReference>
<feature type="transmembrane region" description="Helical" evidence="6">
    <location>
        <begin position="353"/>
        <end position="373"/>
    </location>
</feature>
<feature type="transmembrane region" description="Helical" evidence="6">
    <location>
        <begin position="191"/>
        <end position="213"/>
    </location>
</feature>
<keyword evidence="3 6" id="KW-0812">Transmembrane</keyword>
<dbReference type="AlphaFoldDB" id="A0A0G1UAS0"/>
<keyword evidence="2" id="KW-1003">Cell membrane</keyword>
<evidence type="ECO:0000256" key="3">
    <source>
        <dbReference type="ARBA" id="ARBA00022692"/>
    </source>
</evidence>
<accession>A0A0G1UAS0</accession>
<feature type="domain" description="ComEC/Rec2-related protein" evidence="7">
    <location>
        <begin position="140"/>
        <end position="401"/>
    </location>
</feature>
<keyword evidence="5 6" id="KW-0472">Membrane</keyword>
<comment type="subcellular location">
    <subcellularLocation>
        <location evidence="1">Cell membrane</location>
        <topology evidence="1">Multi-pass membrane protein</topology>
    </subcellularLocation>
</comment>
<gene>
    <name evidence="8" type="ORF">UY22_C0045G0006</name>
</gene>
<dbReference type="GO" id="GO:0005886">
    <property type="term" value="C:plasma membrane"/>
    <property type="evidence" value="ECO:0007669"/>
    <property type="project" value="UniProtKB-SubCell"/>
</dbReference>
<evidence type="ECO:0000259" key="7">
    <source>
        <dbReference type="Pfam" id="PF03772"/>
    </source>
</evidence>
<feature type="transmembrane region" description="Helical" evidence="6">
    <location>
        <begin position="258"/>
        <end position="275"/>
    </location>
</feature>
<feature type="transmembrane region" description="Helical" evidence="6">
    <location>
        <begin position="287"/>
        <end position="312"/>
    </location>
</feature>